<keyword evidence="18" id="KW-1185">Reference proteome</keyword>
<sequence>MKKKKKKKTHLTGRLNVLFLVVFLLFSTLILRLGIVQIVNGKTYEKQVEKTEDKTIDNPVPRGEIFDRYNRVMVDNQPLNAITYTRYSNTTQEDRLRVARKLAQYIDKDTSKVTERDQKDYWLQTRPKQAKQKITKKEWALFSDSKLTDKQIYDKQLERITEKDLQSISKQELEVIAIKREMDSGYTQTTQTIKNEGVTPKEYALVSEHLAELPGIDTTTYWDRDYVFNDTLRTLFGNISSTNEGIPLDSLDYYLSKGYSRNEQVGTSYIEKQYESILRGEKSQTKDIEDRAGNIVDQVTIDKGQRGKDISLTIDVALQTAVEQSIEKELRETKAKPTTQYLDRAFIVMMDPRTGEVLTMAGKRLVKNPDTGQMEMKDFALGNMTSAYAMGSAVKGATVLAGLDSGAITPSTLLVDAPIKFKGTKEKKSTHNMGPINLQRALKESSNVFMFKTIMRMAGAEYKYNGSLNIRPSIFEEMRQYYSQFGLGVKTGIDLPQEMTGYKGKSHTPGLALDFAIGQYDTYTPLEMAQYISTIANGGYRMKPQIVKEIREPTINKNEPSNVLYHAEPTILNRITMKESYIKQVQEGMKKVYQEPHGTAYNYFRGVSYDPAGKTGTAQAFYNGKPTYNSTLVGFAPYNNPEVAFAVVVPNAYTTSPNGISREIGRDALDAYFKLKEQGEKELEEQGQANQNSVKTSSKSIESEVSKIQ</sequence>
<dbReference type="PANTHER" id="PTHR30627">
    <property type="entry name" value="PEPTIDOGLYCAN D,D-TRANSPEPTIDASE"/>
    <property type="match status" value="1"/>
</dbReference>
<dbReference type="GO" id="GO:0071972">
    <property type="term" value="F:peptidoglycan L,D-transpeptidase activity"/>
    <property type="evidence" value="ECO:0007669"/>
    <property type="project" value="TreeGrafter"/>
</dbReference>
<name>A0A0M0KZ53_9BACI</name>
<dbReference type="SUPFAM" id="SSF56601">
    <property type="entry name" value="beta-lactamase/transpeptidase-like"/>
    <property type="match status" value="1"/>
</dbReference>
<dbReference type="PATRIC" id="fig|284581.3.peg.3934"/>
<evidence type="ECO:0000256" key="5">
    <source>
        <dbReference type="ARBA" id="ARBA00012448"/>
    </source>
</evidence>
<comment type="similarity">
    <text evidence="4">Belongs to the transpeptidase family.</text>
</comment>
<accession>A0A0M0KZ53</accession>
<evidence type="ECO:0000256" key="4">
    <source>
        <dbReference type="ARBA" id="ARBA00007171"/>
    </source>
</evidence>
<dbReference type="GO" id="GO:0009252">
    <property type="term" value="P:peptidoglycan biosynthetic process"/>
    <property type="evidence" value="ECO:0007669"/>
    <property type="project" value="UniProtKB-UniPathway"/>
</dbReference>
<comment type="catalytic activity">
    <reaction evidence="13">
        <text>Preferential cleavage: (Ac)2-L-Lys-D-Ala-|-D-Ala. Also transpeptidation of peptidyl-alanyl moieties that are N-acyl substituents of D-alanine.</text>
        <dbReference type="EC" id="3.4.16.4"/>
    </reaction>
</comment>
<keyword evidence="9" id="KW-0573">Peptidoglycan synthesis</keyword>
<protein>
    <recommendedName>
        <fullName evidence="5">serine-type D-Ala-D-Ala carboxypeptidase</fullName>
        <ecNumber evidence="5">3.4.16.4</ecNumber>
    </recommendedName>
</protein>
<dbReference type="InterPro" id="IPR001460">
    <property type="entry name" value="PCN-bd_Tpept"/>
</dbReference>
<dbReference type="PANTHER" id="PTHR30627:SF2">
    <property type="entry name" value="PEPTIDOGLYCAN D,D-TRANSPEPTIDASE MRDA"/>
    <property type="match status" value="1"/>
</dbReference>
<dbReference type="GO" id="GO:0008658">
    <property type="term" value="F:penicillin binding"/>
    <property type="evidence" value="ECO:0007669"/>
    <property type="project" value="InterPro"/>
</dbReference>
<organism evidence="17 18">
    <name type="scientific">Priestia koreensis</name>
    <dbReference type="NCBI Taxonomy" id="284581"/>
    <lineage>
        <taxon>Bacteria</taxon>
        <taxon>Bacillati</taxon>
        <taxon>Bacillota</taxon>
        <taxon>Bacilli</taxon>
        <taxon>Bacillales</taxon>
        <taxon>Bacillaceae</taxon>
        <taxon>Priestia</taxon>
    </lineage>
</organism>
<dbReference type="Gene3D" id="3.90.1310.10">
    <property type="entry name" value="Penicillin-binding protein 2a (Domain 2)"/>
    <property type="match status" value="1"/>
</dbReference>
<gene>
    <name evidence="17" type="ORF">AMD01_14340</name>
</gene>
<feature type="domain" description="Penicillin-binding protein dimerisation" evidence="16">
    <location>
        <begin position="58"/>
        <end position="299"/>
    </location>
</feature>
<evidence type="ECO:0000313" key="18">
    <source>
        <dbReference type="Proteomes" id="UP000037558"/>
    </source>
</evidence>
<keyword evidence="6" id="KW-1003">Cell membrane</keyword>
<dbReference type="EC" id="3.4.16.4" evidence="5"/>
<dbReference type="UniPathway" id="UPA00219"/>
<evidence type="ECO:0000256" key="14">
    <source>
        <dbReference type="SAM" id="MobiDB-lite"/>
    </source>
</evidence>
<evidence type="ECO:0000256" key="10">
    <source>
        <dbReference type="ARBA" id="ARBA00022989"/>
    </source>
</evidence>
<dbReference type="SUPFAM" id="SSF56519">
    <property type="entry name" value="Penicillin binding protein dimerisation domain"/>
    <property type="match status" value="1"/>
</dbReference>
<feature type="region of interest" description="Disordered" evidence="14">
    <location>
        <begin position="680"/>
        <end position="709"/>
    </location>
</feature>
<dbReference type="EMBL" id="LILC01000019">
    <property type="protein sequence ID" value="KOO43907.1"/>
    <property type="molecule type" value="Genomic_DNA"/>
</dbReference>
<dbReference type="GO" id="GO:0071555">
    <property type="term" value="P:cell wall organization"/>
    <property type="evidence" value="ECO:0007669"/>
    <property type="project" value="UniProtKB-KW"/>
</dbReference>
<evidence type="ECO:0000313" key="17">
    <source>
        <dbReference type="EMBL" id="KOO43907.1"/>
    </source>
</evidence>
<dbReference type="InterPro" id="IPR036138">
    <property type="entry name" value="PBP_dimer_sf"/>
</dbReference>
<keyword evidence="10" id="KW-1133">Transmembrane helix</keyword>
<comment type="caution">
    <text evidence="17">The sequence shown here is derived from an EMBL/GenBank/DDBJ whole genome shotgun (WGS) entry which is preliminary data.</text>
</comment>
<dbReference type="GO" id="GO:0008360">
    <property type="term" value="P:regulation of cell shape"/>
    <property type="evidence" value="ECO:0007669"/>
    <property type="project" value="UniProtKB-KW"/>
</dbReference>
<keyword evidence="8" id="KW-0133">Cell shape</keyword>
<dbReference type="Pfam" id="PF03717">
    <property type="entry name" value="PBP_dimer"/>
    <property type="match status" value="1"/>
</dbReference>
<keyword evidence="11" id="KW-0472">Membrane</keyword>
<evidence type="ECO:0000256" key="11">
    <source>
        <dbReference type="ARBA" id="ARBA00023136"/>
    </source>
</evidence>
<evidence type="ECO:0000256" key="12">
    <source>
        <dbReference type="ARBA" id="ARBA00023316"/>
    </source>
</evidence>
<dbReference type="Pfam" id="PF00905">
    <property type="entry name" value="Transpeptidase"/>
    <property type="match status" value="1"/>
</dbReference>
<evidence type="ECO:0000256" key="7">
    <source>
        <dbReference type="ARBA" id="ARBA00022692"/>
    </source>
</evidence>
<evidence type="ECO:0000256" key="8">
    <source>
        <dbReference type="ARBA" id="ARBA00022960"/>
    </source>
</evidence>
<reference evidence="18" key="1">
    <citation type="submission" date="2015-08" db="EMBL/GenBank/DDBJ databases">
        <title>Fjat-14210 dsm16467.</title>
        <authorList>
            <person name="Liu B."/>
            <person name="Wang J."/>
            <person name="Zhu Y."/>
            <person name="Liu G."/>
            <person name="Chen Q."/>
            <person name="Chen Z."/>
            <person name="Lan J."/>
            <person name="Che J."/>
            <person name="Ge C."/>
            <person name="Shi H."/>
            <person name="Pan Z."/>
            <person name="Liu X."/>
        </authorList>
    </citation>
    <scope>NUCLEOTIDE SEQUENCE [LARGE SCALE GENOMIC DNA]</scope>
    <source>
        <strain evidence="18">DSM 16467</strain>
    </source>
</reference>
<dbReference type="GO" id="GO:0005886">
    <property type="term" value="C:plasma membrane"/>
    <property type="evidence" value="ECO:0007669"/>
    <property type="project" value="UniProtKB-SubCell"/>
</dbReference>
<dbReference type="Gene3D" id="1.10.10.1230">
    <property type="entry name" value="Penicillin-binding protein, N-terminal non-catalytic domain, head sub-domain"/>
    <property type="match status" value="1"/>
</dbReference>
<keyword evidence="7" id="KW-0812">Transmembrane</keyword>
<dbReference type="RefSeq" id="WP_053402108.1">
    <property type="nucleotide sequence ID" value="NZ_LILC01000019.1"/>
</dbReference>
<feature type="domain" description="Penicillin-binding protein transpeptidase" evidence="15">
    <location>
        <begin position="346"/>
        <end position="669"/>
    </location>
</feature>
<dbReference type="GO" id="GO:0009002">
    <property type="term" value="F:serine-type D-Ala-D-Ala carboxypeptidase activity"/>
    <property type="evidence" value="ECO:0007669"/>
    <property type="project" value="UniProtKB-EC"/>
</dbReference>
<comment type="pathway">
    <text evidence="3">Cell wall biogenesis; peptidoglycan biosynthesis.</text>
</comment>
<dbReference type="InterPro" id="IPR012338">
    <property type="entry name" value="Beta-lactam/transpept-like"/>
</dbReference>
<evidence type="ECO:0000256" key="13">
    <source>
        <dbReference type="ARBA" id="ARBA00034000"/>
    </source>
</evidence>
<dbReference type="STRING" id="284581.AMD01_14340"/>
<dbReference type="Gene3D" id="3.40.710.10">
    <property type="entry name" value="DD-peptidase/beta-lactamase superfamily"/>
    <property type="match status" value="1"/>
</dbReference>
<keyword evidence="12" id="KW-0961">Cell wall biogenesis/degradation</keyword>
<evidence type="ECO:0000259" key="16">
    <source>
        <dbReference type="Pfam" id="PF03717"/>
    </source>
</evidence>
<dbReference type="Proteomes" id="UP000037558">
    <property type="component" value="Unassembled WGS sequence"/>
</dbReference>
<dbReference type="OrthoDB" id="9770103at2"/>
<dbReference type="InterPro" id="IPR050515">
    <property type="entry name" value="Beta-lactam/transpept"/>
</dbReference>
<proteinExistence type="inferred from homology"/>
<evidence type="ECO:0000256" key="6">
    <source>
        <dbReference type="ARBA" id="ARBA00022475"/>
    </source>
</evidence>
<evidence type="ECO:0000256" key="1">
    <source>
        <dbReference type="ARBA" id="ARBA00004167"/>
    </source>
</evidence>
<evidence type="ECO:0000256" key="3">
    <source>
        <dbReference type="ARBA" id="ARBA00004752"/>
    </source>
</evidence>
<evidence type="ECO:0000256" key="2">
    <source>
        <dbReference type="ARBA" id="ARBA00004236"/>
    </source>
</evidence>
<dbReference type="AlphaFoldDB" id="A0A0M0KZ53"/>
<evidence type="ECO:0000259" key="15">
    <source>
        <dbReference type="Pfam" id="PF00905"/>
    </source>
</evidence>
<evidence type="ECO:0000256" key="9">
    <source>
        <dbReference type="ARBA" id="ARBA00022984"/>
    </source>
</evidence>
<comment type="subcellular location">
    <subcellularLocation>
        <location evidence="2">Cell membrane</location>
    </subcellularLocation>
    <subcellularLocation>
        <location evidence="1">Membrane</location>
        <topology evidence="1">Single-pass membrane protein</topology>
    </subcellularLocation>
</comment>
<dbReference type="InterPro" id="IPR005311">
    <property type="entry name" value="PBP_dimer"/>
</dbReference>